<dbReference type="Proteomes" id="UP000006591">
    <property type="component" value="Chromosome 3"/>
</dbReference>
<feature type="region of interest" description="Disordered" evidence="1">
    <location>
        <begin position="275"/>
        <end position="337"/>
    </location>
</feature>
<keyword evidence="3" id="KW-1185">Reference proteome</keyword>
<reference evidence="2" key="2">
    <citation type="submission" date="2018-04" db="EMBL/GenBank/DDBJ databases">
        <title>OnivRS2 (Oryza nivara Reference Sequence Version 2).</title>
        <authorList>
            <person name="Zhang J."/>
            <person name="Kudrna D."/>
            <person name="Lee S."/>
            <person name="Talag J."/>
            <person name="Rajasekar S."/>
            <person name="Welchert J."/>
            <person name="Hsing Y.-I."/>
            <person name="Wing R.A."/>
        </authorList>
    </citation>
    <scope>NUCLEOTIDE SEQUENCE [LARGE SCALE GENOMIC DNA]</scope>
    <source>
        <strain evidence="2">SL10</strain>
    </source>
</reference>
<dbReference type="AlphaFoldDB" id="A0A0E0GFI1"/>
<reference evidence="2" key="1">
    <citation type="submission" date="2015-04" db="UniProtKB">
        <authorList>
            <consortium name="EnsemblPlants"/>
        </authorList>
    </citation>
    <scope>IDENTIFICATION</scope>
    <source>
        <strain evidence="2">SL10</strain>
    </source>
</reference>
<dbReference type="EnsemblPlants" id="ONIVA03G00170.1">
    <property type="protein sequence ID" value="ONIVA03G00170.1"/>
    <property type="gene ID" value="ONIVA03G00170"/>
</dbReference>
<feature type="region of interest" description="Disordered" evidence="1">
    <location>
        <begin position="12"/>
        <end position="125"/>
    </location>
</feature>
<accession>A0A0E0GFI1</accession>
<feature type="compositionally biased region" description="Acidic residues" evidence="1">
    <location>
        <begin position="275"/>
        <end position="287"/>
    </location>
</feature>
<feature type="compositionally biased region" description="Low complexity" evidence="1">
    <location>
        <begin position="306"/>
        <end position="316"/>
    </location>
</feature>
<feature type="region of interest" description="Disordered" evidence="1">
    <location>
        <begin position="170"/>
        <end position="200"/>
    </location>
</feature>
<feature type="compositionally biased region" description="Acidic residues" evidence="1">
    <location>
        <begin position="320"/>
        <end position="337"/>
    </location>
</feature>
<name>A0A0E0GFI1_ORYNI</name>
<proteinExistence type="predicted"/>
<dbReference type="OMA" id="HLGEERC"/>
<protein>
    <submittedName>
        <fullName evidence="2">Uncharacterized protein</fullName>
    </submittedName>
</protein>
<evidence type="ECO:0000313" key="3">
    <source>
        <dbReference type="Proteomes" id="UP000006591"/>
    </source>
</evidence>
<feature type="compositionally biased region" description="Basic and acidic residues" evidence="1">
    <location>
        <begin position="170"/>
        <end position="188"/>
    </location>
</feature>
<feature type="compositionally biased region" description="Acidic residues" evidence="1">
    <location>
        <begin position="19"/>
        <end position="42"/>
    </location>
</feature>
<sequence>MRPPELIHLLHGQLLGLREEEEDEERHDAEAGGEEEEGGELEVAEHGEEGLADEEGEEEDDGDDDALPRRPHLQRADLGGDQVGEGPPRPGEARDEDAHDAQHQGHQHRDHQLRPVPTPEHVPQRVPDRLGHLARHHQVLQLLVHRRRAAQPLQQRPSRVHVAAALDHEAGRLRQEQRAHGEERRGDGGHGQGDPPPPPALDLVHAVVDEVSDEDADADAQLEPVVDGATVLRRRHLRQIQRDRLQNTTTQLTVSSQPNLLRTSVVAYLVGEAESNAEQDPVEDEHVDVDSGAAEDGAGDEDGAADEYGGTAAEAPGDGGGDESGDEAGDVEGGGEDGEELAVKAAVVAHLLLVPLHLMVHVREELLQERLHRRYPTLLIGFFPNNNTTQQIN</sequence>
<dbReference type="HOGENOM" id="CLU_059100_0_0_1"/>
<organism evidence="2">
    <name type="scientific">Oryza nivara</name>
    <name type="common">Indian wild rice</name>
    <name type="synonym">Oryza sativa f. spontanea</name>
    <dbReference type="NCBI Taxonomy" id="4536"/>
    <lineage>
        <taxon>Eukaryota</taxon>
        <taxon>Viridiplantae</taxon>
        <taxon>Streptophyta</taxon>
        <taxon>Embryophyta</taxon>
        <taxon>Tracheophyta</taxon>
        <taxon>Spermatophyta</taxon>
        <taxon>Magnoliopsida</taxon>
        <taxon>Liliopsida</taxon>
        <taxon>Poales</taxon>
        <taxon>Poaceae</taxon>
        <taxon>BOP clade</taxon>
        <taxon>Oryzoideae</taxon>
        <taxon>Oryzeae</taxon>
        <taxon>Oryzinae</taxon>
        <taxon>Oryza</taxon>
    </lineage>
</organism>
<feature type="compositionally biased region" description="Basic and acidic residues" evidence="1">
    <location>
        <begin position="91"/>
        <end position="103"/>
    </location>
</feature>
<evidence type="ECO:0000256" key="1">
    <source>
        <dbReference type="SAM" id="MobiDB-lite"/>
    </source>
</evidence>
<feature type="compositionally biased region" description="Acidic residues" evidence="1">
    <location>
        <begin position="50"/>
        <end position="65"/>
    </location>
</feature>
<evidence type="ECO:0000313" key="2">
    <source>
        <dbReference type="EnsemblPlants" id="ONIVA03G00170.1"/>
    </source>
</evidence>
<dbReference type="Gramene" id="ONIVA03G00170.1">
    <property type="protein sequence ID" value="ONIVA03G00170.1"/>
    <property type="gene ID" value="ONIVA03G00170"/>
</dbReference>